<evidence type="ECO:0000313" key="3">
    <source>
        <dbReference type="Proteomes" id="UP000439983"/>
    </source>
</evidence>
<reference evidence="2 3" key="1">
    <citation type="journal article" date="2013" name="Genome Biol.">
        <title>Comparative genomics of the core and accessory genomes of 48 Sinorhizobium strains comprising five genospecies.</title>
        <authorList>
            <person name="Sugawara M."/>
            <person name="Epstein B."/>
            <person name="Badgley B.D."/>
            <person name="Unno T."/>
            <person name="Xu L."/>
            <person name="Reese J."/>
            <person name="Gyaneshwar P."/>
            <person name="Denny R."/>
            <person name="Mudge J."/>
            <person name="Bharti A.K."/>
            <person name="Farmer A.D."/>
            <person name="May G.D."/>
            <person name="Woodward J.E."/>
            <person name="Medigue C."/>
            <person name="Vallenet D."/>
            <person name="Lajus A."/>
            <person name="Rouy Z."/>
            <person name="Martinez-Vaz B."/>
            <person name="Tiffin P."/>
            <person name="Young N.D."/>
            <person name="Sadowsky M.J."/>
        </authorList>
    </citation>
    <scope>NUCLEOTIDE SEQUENCE [LARGE SCALE GENOMIC DNA]</scope>
    <source>
        <strain evidence="2 3">USDA4894</strain>
    </source>
</reference>
<dbReference type="RefSeq" id="WP_153442012.1">
    <property type="nucleotide sequence ID" value="NZ_JACIGA010000022.1"/>
</dbReference>
<dbReference type="OrthoDB" id="1060501at2"/>
<feature type="region of interest" description="Disordered" evidence="1">
    <location>
        <begin position="652"/>
        <end position="699"/>
    </location>
</feature>
<accession>A0A6N7LLU9</accession>
<evidence type="ECO:0000313" key="2">
    <source>
        <dbReference type="EMBL" id="MQX18188.1"/>
    </source>
</evidence>
<feature type="compositionally biased region" description="Pro residues" evidence="1">
    <location>
        <begin position="671"/>
        <end position="684"/>
    </location>
</feature>
<dbReference type="PIRSF" id="PIRSF034586">
    <property type="entry name" value="Vir_effector_SfrC"/>
    <property type="match status" value="1"/>
</dbReference>
<dbReference type="Pfam" id="PF10139">
    <property type="entry name" value="Virul_Fac"/>
    <property type="match status" value="1"/>
</dbReference>
<comment type="caution">
    <text evidence="2">The sequence shown here is derived from an EMBL/GenBank/DDBJ whole genome shotgun (WGS) entry which is preliminary data.</text>
</comment>
<gene>
    <name evidence="2" type="ORF">GHK62_26685</name>
</gene>
<dbReference type="Proteomes" id="UP000439983">
    <property type="component" value="Unassembled WGS sequence"/>
</dbReference>
<dbReference type="AlphaFoldDB" id="A0A6N7LLU9"/>
<organism evidence="2 3">
    <name type="scientific">Sinorhizobium terangae</name>
    <dbReference type="NCBI Taxonomy" id="110322"/>
    <lineage>
        <taxon>Bacteria</taxon>
        <taxon>Pseudomonadati</taxon>
        <taxon>Pseudomonadota</taxon>
        <taxon>Alphaproteobacteria</taxon>
        <taxon>Hyphomicrobiales</taxon>
        <taxon>Rhizobiaceae</taxon>
        <taxon>Sinorhizobium/Ensifer group</taxon>
        <taxon>Sinorhizobium</taxon>
    </lineage>
</organism>
<dbReference type="InterPro" id="IPR017030">
    <property type="entry name" value="Vir_effector_SfrC"/>
</dbReference>
<sequence length="907" mass="100679">MQTELKKICGNALELAQESLAWVSDVANAERVGASRKIAEQQIRKSIIAAKKVHAAIDRPMCVGVFGPSQAGKSYLVSVLARDKDNPLMARFGDLGRDVDFIREINPGGDRESTGLVTRFSVRQEPSPAGSPVVLRMLSETDIAKILGNSFFLDGEPKKRAPLKPETVLSVLEAARSRAGAQAARGMIEEDLWDLQDYFEKQFSGLSYIETLSAYWQTASELAPRLSVRDRAELLSVLWGGIPQFTSVYVELVSALERLGFPTDAYCQIDALIPREKSIIDVATLSGLGTHKQKEDLSIRSMNGPPVMLARSVVTALAAELRITIAERPWPFFEHTDLLDFPGARSRQKVDFETFFEDKLDALQDLFRRGKVAFLFDRYVAEQEISSILLCIKPSNQEVVELPDMIDRWIQTTHGATPADRARAETALFLILTMMDQHFTEKAGEEGQNPSDRFKARMGASLTTYFGKAHRWPFEWTPGTPFRNTFWLRNPNFKAEFMIRYDGNQEVEILPEKVDKVAILREAYLEVEEVQNHFLDPARAFDEALKLNDGGVTYLAQNLATICRADIKYNQIRERIAVIAQEIRRVVSPYFVDSDINKRLEEREEVSGKILSGLSDSWNRNQFGSAIRMLQISQNGIAEHLHIAYGSRLRGLSSSDDNRGAVAEPKGKRPSAPPLPTKGGPPLPGRAKKPATAAAANGPETVVSATPKAMQKETYLARAAVGHWTENLFALTRNDEALQTMGLDAETAGEMVSELVAGARRCDLESRIAIDLGKLTGNAIERPDILLEKAGFFATSHINRFASTLGFDSVPEEKRPKAPDGTDEGTFAVFANRASQANCDQLPHERRNFAYLALSEWMYAFHQLVIDNVMSGEGFTVNVEQNERLRVIIAGLTDPSSSSVKLGKAAR</sequence>
<evidence type="ECO:0000256" key="1">
    <source>
        <dbReference type="SAM" id="MobiDB-lite"/>
    </source>
</evidence>
<name>A0A6N7LLU9_SINTE</name>
<dbReference type="EMBL" id="WITC01000117">
    <property type="protein sequence ID" value="MQX18188.1"/>
    <property type="molecule type" value="Genomic_DNA"/>
</dbReference>
<keyword evidence="3" id="KW-1185">Reference proteome</keyword>
<protein>
    <submittedName>
        <fullName evidence="2">Virulence factor SrfC-like protein</fullName>
    </submittedName>
</protein>
<proteinExistence type="predicted"/>